<dbReference type="InterPro" id="IPR015590">
    <property type="entry name" value="Aldehyde_DH_dom"/>
</dbReference>
<dbReference type="EMBL" id="CP122566">
    <property type="protein sequence ID" value="WGH93536.1"/>
    <property type="molecule type" value="Genomic_DNA"/>
</dbReference>
<keyword evidence="2 7" id="KW-0028">Amino-acid biosynthesis</keyword>
<keyword evidence="7" id="KW-0963">Cytoplasm</keyword>
<dbReference type="GO" id="GO:0050661">
    <property type="term" value="F:NADP binding"/>
    <property type="evidence" value="ECO:0007669"/>
    <property type="project" value="InterPro"/>
</dbReference>
<dbReference type="RefSeq" id="WP_110099776.1">
    <property type="nucleotide sequence ID" value="NZ_CP122561.1"/>
</dbReference>
<name>A0AAJ6ANZ2_9MICC</name>
<comment type="catalytic activity">
    <reaction evidence="6 7">
        <text>L-glutamate 5-semialdehyde + phosphate + NADP(+) = L-glutamyl 5-phosphate + NADPH + H(+)</text>
        <dbReference type="Rhea" id="RHEA:19541"/>
        <dbReference type="ChEBI" id="CHEBI:15378"/>
        <dbReference type="ChEBI" id="CHEBI:43474"/>
        <dbReference type="ChEBI" id="CHEBI:57783"/>
        <dbReference type="ChEBI" id="CHEBI:58066"/>
        <dbReference type="ChEBI" id="CHEBI:58274"/>
        <dbReference type="ChEBI" id="CHEBI:58349"/>
        <dbReference type="EC" id="1.2.1.41"/>
    </reaction>
</comment>
<dbReference type="CDD" id="cd07079">
    <property type="entry name" value="ALDH_F18-19_ProA-GPR"/>
    <property type="match status" value="1"/>
</dbReference>
<dbReference type="Gene3D" id="3.40.605.10">
    <property type="entry name" value="Aldehyde Dehydrogenase, Chain A, domain 1"/>
    <property type="match status" value="1"/>
</dbReference>
<evidence type="ECO:0000256" key="7">
    <source>
        <dbReference type="HAMAP-Rule" id="MF_00412"/>
    </source>
</evidence>
<dbReference type="HAMAP" id="MF_00412">
    <property type="entry name" value="ProA"/>
    <property type="match status" value="1"/>
</dbReference>
<feature type="domain" description="Aldehyde dehydrogenase" evidence="8">
    <location>
        <begin position="10"/>
        <end position="289"/>
    </location>
</feature>
<reference evidence="9 10" key="1">
    <citation type="submission" date="2023-03" db="EMBL/GenBank/DDBJ databases">
        <title>Complete genome sequences of several Auritidibacter ignavus strains isolated from ear infections.</title>
        <authorList>
            <person name="Baehr T."/>
            <person name="Baumhoegger A.M."/>
        </authorList>
    </citation>
    <scope>NUCLEOTIDE SEQUENCE [LARGE SCALE GENOMIC DNA]</scope>
    <source>
        <strain evidence="9 10">BABAE-6</strain>
    </source>
</reference>
<dbReference type="InterPro" id="IPR020593">
    <property type="entry name" value="G-glutamylP_reductase_CS"/>
</dbReference>
<keyword evidence="4 7" id="KW-0521">NADP</keyword>
<protein>
    <recommendedName>
        <fullName evidence="7">Gamma-glutamyl phosphate reductase</fullName>
        <shortName evidence="7">GPR</shortName>
        <ecNumber evidence="7">1.2.1.41</ecNumber>
    </recommendedName>
    <alternativeName>
        <fullName evidence="7">Glutamate-5-semialdehyde dehydrogenase</fullName>
    </alternativeName>
    <alternativeName>
        <fullName evidence="7">Glutamyl-gamma-semialdehyde dehydrogenase</fullName>
        <shortName evidence="7">GSA dehydrogenase</shortName>
    </alternativeName>
</protein>
<keyword evidence="10" id="KW-1185">Reference proteome</keyword>
<dbReference type="AlphaFoldDB" id="A0AAJ6ANZ2"/>
<evidence type="ECO:0000256" key="2">
    <source>
        <dbReference type="ARBA" id="ARBA00022605"/>
    </source>
</evidence>
<evidence type="ECO:0000259" key="8">
    <source>
        <dbReference type="Pfam" id="PF00171"/>
    </source>
</evidence>
<dbReference type="Proteomes" id="UP001224674">
    <property type="component" value="Chromosome"/>
</dbReference>
<keyword evidence="5 7" id="KW-0560">Oxidoreductase</keyword>
<dbReference type="SUPFAM" id="SSF53720">
    <property type="entry name" value="ALDH-like"/>
    <property type="match status" value="1"/>
</dbReference>
<dbReference type="GO" id="GO:0004350">
    <property type="term" value="F:glutamate-5-semialdehyde dehydrogenase activity"/>
    <property type="evidence" value="ECO:0007669"/>
    <property type="project" value="UniProtKB-UniRule"/>
</dbReference>
<dbReference type="PROSITE" id="PS01223">
    <property type="entry name" value="PROA"/>
    <property type="match status" value="1"/>
</dbReference>
<evidence type="ECO:0000313" key="10">
    <source>
        <dbReference type="Proteomes" id="UP001224674"/>
    </source>
</evidence>
<dbReference type="FunFam" id="3.40.309.10:FF:000006">
    <property type="entry name" value="Gamma-glutamyl phosphate reductase"/>
    <property type="match status" value="1"/>
</dbReference>
<proteinExistence type="inferred from homology"/>
<dbReference type="GO" id="GO:0055129">
    <property type="term" value="P:L-proline biosynthetic process"/>
    <property type="evidence" value="ECO:0007669"/>
    <property type="project" value="UniProtKB-UniRule"/>
</dbReference>
<evidence type="ECO:0000313" key="9">
    <source>
        <dbReference type="EMBL" id="WGH93536.1"/>
    </source>
</evidence>
<gene>
    <name evidence="7" type="primary">proA</name>
    <name evidence="9" type="ORF">QDX21_01615</name>
</gene>
<evidence type="ECO:0000256" key="5">
    <source>
        <dbReference type="ARBA" id="ARBA00023002"/>
    </source>
</evidence>
<keyword evidence="3 7" id="KW-0641">Proline biosynthesis</keyword>
<dbReference type="GO" id="GO:0005737">
    <property type="term" value="C:cytoplasm"/>
    <property type="evidence" value="ECO:0007669"/>
    <property type="project" value="UniProtKB-SubCell"/>
</dbReference>
<dbReference type="InterPro" id="IPR016162">
    <property type="entry name" value="Ald_DH_N"/>
</dbReference>
<comment type="subcellular location">
    <subcellularLocation>
        <location evidence="7">Cytoplasm</location>
    </subcellularLocation>
</comment>
<comment type="pathway">
    <text evidence="1 7">Amino-acid biosynthesis; L-proline biosynthesis; L-glutamate 5-semialdehyde from L-glutamate: step 2/2.</text>
</comment>
<dbReference type="InterPro" id="IPR012134">
    <property type="entry name" value="Glu-5-SA_DH"/>
</dbReference>
<evidence type="ECO:0000256" key="6">
    <source>
        <dbReference type="ARBA" id="ARBA00049024"/>
    </source>
</evidence>
<evidence type="ECO:0000256" key="1">
    <source>
        <dbReference type="ARBA" id="ARBA00004985"/>
    </source>
</evidence>
<comment type="similarity">
    <text evidence="7">Belongs to the gamma-glutamyl phosphate reductase family.</text>
</comment>
<dbReference type="PIRSF" id="PIRSF000151">
    <property type="entry name" value="GPR"/>
    <property type="match status" value="1"/>
</dbReference>
<dbReference type="NCBIfam" id="NF001221">
    <property type="entry name" value="PRK00197.1"/>
    <property type="match status" value="1"/>
</dbReference>
<dbReference type="InterPro" id="IPR000965">
    <property type="entry name" value="GPR_dom"/>
</dbReference>
<dbReference type="Gene3D" id="3.40.309.10">
    <property type="entry name" value="Aldehyde Dehydrogenase, Chain A, domain 2"/>
    <property type="match status" value="1"/>
</dbReference>
<dbReference type="PANTHER" id="PTHR11063:SF8">
    <property type="entry name" value="DELTA-1-PYRROLINE-5-CARBOXYLATE SYNTHASE"/>
    <property type="match status" value="1"/>
</dbReference>
<accession>A0AAJ6ANZ2</accession>
<dbReference type="NCBIfam" id="TIGR00407">
    <property type="entry name" value="proA"/>
    <property type="match status" value="1"/>
</dbReference>
<comment type="function">
    <text evidence="7">Catalyzes the NADPH-dependent reduction of L-glutamate 5-phosphate into L-glutamate 5-semialdehyde and phosphate. The product spontaneously undergoes cyclization to form 1-pyrroline-5-carboxylate.</text>
</comment>
<dbReference type="PANTHER" id="PTHR11063">
    <property type="entry name" value="GLUTAMATE SEMIALDEHYDE DEHYDROGENASE"/>
    <property type="match status" value="1"/>
</dbReference>
<dbReference type="EC" id="1.2.1.41" evidence="7"/>
<evidence type="ECO:0000256" key="3">
    <source>
        <dbReference type="ARBA" id="ARBA00022650"/>
    </source>
</evidence>
<dbReference type="Pfam" id="PF00171">
    <property type="entry name" value="Aldedh"/>
    <property type="match status" value="1"/>
</dbReference>
<dbReference type="InterPro" id="IPR016163">
    <property type="entry name" value="Ald_DH_C"/>
</dbReference>
<organism evidence="9 10">
    <name type="scientific">Auritidibacter ignavus</name>
    <dbReference type="NCBI Taxonomy" id="678932"/>
    <lineage>
        <taxon>Bacteria</taxon>
        <taxon>Bacillati</taxon>
        <taxon>Actinomycetota</taxon>
        <taxon>Actinomycetes</taxon>
        <taxon>Micrococcales</taxon>
        <taxon>Micrococcaceae</taxon>
        <taxon>Auritidibacter</taxon>
    </lineage>
</organism>
<evidence type="ECO:0000256" key="4">
    <source>
        <dbReference type="ARBA" id="ARBA00022857"/>
    </source>
</evidence>
<sequence>MTTQQDSTVRAAVWEMTQRARRAQQTLASASRARKDRTLQALGEAIWDQRRYILDHNQADLSAGADNGLSVALLDRLTLTEQRMAGLRSALNELATLPDPVGEVVRGRNLPNGIRMQQVRVPIGVVGAIYEARPNVTVDISGIGLKAGSAVLLRGGSAAEHTNRATIAILRSALADQGFDPDVIQSVDEHGRAGARAMMELRGGVDLLIPRGGAGLIRSVVDNARVPVIETGAGNVHVYVDASADPQMAADIVLNSKTHRTSVCNAAETLLIHREAVQAGREALRALAQAGVRLHLDDAARQLIAATDSPSAGMLLEVTEQDWDTEYLDMEMAVGVVDDLQTAMEHIQAHTTGHTEVIITNDLSHADTFIAGIDAAVVMVNASSRFTDGGQFGLGAEIGISTQKTHARGPMGLEELTSTKWILRGQGQIRT</sequence>
<dbReference type="InterPro" id="IPR016161">
    <property type="entry name" value="Ald_DH/histidinol_DH"/>
</dbReference>